<dbReference type="SUPFAM" id="SSF46785">
    <property type="entry name" value="Winged helix' DNA-binding domain"/>
    <property type="match status" value="1"/>
</dbReference>
<organism evidence="1 2">
    <name type="scientific">Mesorhizobium escarrei</name>
    <dbReference type="NCBI Taxonomy" id="666018"/>
    <lineage>
        <taxon>Bacteria</taxon>
        <taxon>Pseudomonadati</taxon>
        <taxon>Pseudomonadota</taxon>
        <taxon>Alphaproteobacteria</taxon>
        <taxon>Hyphomicrobiales</taxon>
        <taxon>Phyllobacteriaceae</taxon>
        <taxon>Mesorhizobium</taxon>
    </lineage>
</organism>
<evidence type="ECO:0008006" key="3">
    <source>
        <dbReference type="Google" id="ProtNLM"/>
    </source>
</evidence>
<sequence length="143" mass="16434">MQLPSKPRLTDRDRYTAIVRAIMVVDEFNKIAPDMPVRQIRLFLQIAREPDQPLAKYARLIDLPAGGTAARHFAALRPAEETEGYGTRKMRHSGLGLIETYPDPNDKRNQLARLTRKGEEVLNSIVHFIEEDHSIGQQYRVRE</sequence>
<evidence type="ECO:0000313" key="1">
    <source>
        <dbReference type="EMBL" id="CAH2399609.1"/>
    </source>
</evidence>
<gene>
    <name evidence="1" type="ORF">MES5069_230027</name>
</gene>
<dbReference type="EMBL" id="CAKXZT010000117">
    <property type="protein sequence ID" value="CAH2399609.1"/>
    <property type="molecule type" value="Genomic_DNA"/>
</dbReference>
<dbReference type="InterPro" id="IPR036390">
    <property type="entry name" value="WH_DNA-bd_sf"/>
</dbReference>
<reference evidence="1 2" key="1">
    <citation type="submission" date="2022-03" db="EMBL/GenBank/DDBJ databases">
        <authorList>
            <person name="Brunel B."/>
        </authorList>
    </citation>
    <scope>NUCLEOTIDE SEQUENCE [LARGE SCALE GENOMIC DNA]</scope>
    <source>
        <strain evidence="1">STM5069sample</strain>
    </source>
</reference>
<proteinExistence type="predicted"/>
<dbReference type="Proteomes" id="UP001153050">
    <property type="component" value="Unassembled WGS sequence"/>
</dbReference>
<dbReference type="Gene3D" id="1.10.10.10">
    <property type="entry name" value="Winged helix-like DNA-binding domain superfamily/Winged helix DNA-binding domain"/>
    <property type="match status" value="1"/>
</dbReference>
<keyword evidence="2" id="KW-1185">Reference proteome</keyword>
<protein>
    <recommendedName>
        <fullName evidence="3">MarR family transcriptional regulator</fullName>
    </recommendedName>
</protein>
<name>A0ABN8JR72_9HYPH</name>
<evidence type="ECO:0000313" key="2">
    <source>
        <dbReference type="Proteomes" id="UP001153050"/>
    </source>
</evidence>
<dbReference type="InterPro" id="IPR036388">
    <property type="entry name" value="WH-like_DNA-bd_sf"/>
</dbReference>
<accession>A0ABN8JR72</accession>
<dbReference type="RefSeq" id="WP_254017940.1">
    <property type="nucleotide sequence ID" value="NZ_CAKXZT010000117.1"/>
</dbReference>
<comment type="caution">
    <text evidence="1">The sequence shown here is derived from an EMBL/GenBank/DDBJ whole genome shotgun (WGS) entry which is preliminary data.</text>
</comment>